<comment type="caution">
    <text evidence="7">The sequence shown here is derived from an EMBL/GenBank/DDBJ whole genome shotgun (WGS) entry which is preliminary data.</text>
</comment>
<dbReference type="GO" id="GO:0071949">
    <property type="term" value="F:FAD binding"/>
    <property type="evidence" value="ECO:0007669"/>
    <property type="project" value="InterPro"/>
</dbReference>
<evidence type="ECO:0000313" key="7">
    <source>
        <dbReference type="EMBL" id="RSL15142.1"/>
    </source>
</evidence>
<dbReference type="PROSITE" id="PS51387">
    <property type="entry name" value="FAD_PCMH"/>
    <property type="match status" value="1"/>
</dbReference>
<name>A0A3R9PPS4_9BACT</name>
<dbReference type="InterPro" id="IPR036318">
    <property type="entry name" value="FAD-bd_PCMH-like_sf"/>
</dbReference>
<keyword evidence="8" id="KW-1185">Reference proteome</keyword>
<comment type="cofactor">
    <cofactor evidence="1">
        <name>FAD</name>
        <dbReference type="ChEBI" id="CHEBI:57692"/>
    </cofactor>
</comment>
<dbReference type="Pfam" id="PF01565">
    <property type="entry name" value="FAD_binding_4"/>
    <property type="match status" value="1"/>
</dbReference>
<dbReference type="InterPro" id="IPR006094">
    <property type="entry name" value="Oxid_FAD_bind_N"/>
</dbReference>
<sequence length="453" mass="49477">MDITSLQSQFRGEILTPGSAGYDESRKIWNAMIDRRPSAIARCTGPEDVQAAVRFALDHDIYPAIRGGGHNVAGLAMVDDGLVIDLTPMKNIVVDPSNRTATAQTGLTWGEFDRETQQHGLATTGGLISTTGIAGLTLGGGVGWLMSRCGLVCDNTLSYDIVLATGDSIQATADDHADLFWALKGGGGNFGVVTSITYRMYPITTVISGMVLHPLAEARKVLEFYRDFVTSGLPDELTVYAASLSTPDGHPVIAFIPCWCGDDLAQGERVLDPLRKFGSPIADLINTMPYSAMQQMIDPGAPFGLRSYWKSRFLRELPDTAIDTFVQFAETRTSPRSFAILEHAHGAVSRVQPNATAFPTRSDGFDLVLISLWDNAEEDPRHIEWTRTFHSAMQPWSAGSVYVNSLDQDDAARVPEAYAQNYARLSAVKATYDPGNRFRRNQNIQPHTKASEK</sequence>
<dbReference type="InterPro" id="IPR016167">
    <property type="entry name" value="FAD-bd_PCMH_sub1"/>
</dbReference>
<dbReference type="InterPro" id="IPR016169">
    <property type="entry name" value="FAD-bd_PCMH_sub2"/>
</dbReference>
<evidence type="ECO:0000259" key="6">
    <source>
        <dbReference type="PROSITE" id="PS51387"/>
    </source>
</evidence>
<dbReference type="Gene3D" id="3.40.462.20">
    <property type="match status" value="1"/>
</dbReference>
<gene>
    <name evidence="7" type="ORF">EDE15_0619</name>
</gene>
<dbReference type="Gene3D" id="3.30.43.10">
    <property type="entry name" value="Uridine Diphospho-n-acetylenolpyruvylglucosamine Reductase, domain 2"/>
    <property type="match status" value="1"/>
</dbReference>
<protein>
    <submittedName>
        <fullName evidence="7">FAD/FMN-containing dehydrogenase</fullName>
    </submittedName>
</protein>
<evidence type="ECO:0000313" key="8">
    <source>
        <dbReference type="Proteomes" id="UP000269669"/>
    </source>
</evidence>
<evidence type="ECO:0000256" key="4">
    <source>
        <dbReference type="ARBA" id="ARBA00022827"/>
    </source>
</evidence>
<dbReference type="InterPro" id="IPR050416">
    <property type="entry name" value="FAD-linked_Oxidoreductase"/>
</dbReference>
<dbReference type="PANTHER" id="PTHR42973">
    <property type="entry name" value="BINDING OXIDOREDUCTASE, PUTATIVE (AFU_ORTHOLOGUE AFUA_1G17690)-RELATED"/>
    <property type="match status" value="1"/>
</dbReference>
<dbReference type="Pfam" id="PF08031">
    <property type="entry name" value="BBE"/>
    <property type="match status" value="1"/>
</dbReference>
<organism evidence="7 8">
    <name type="scientific">Edaphobacter aggregans</name>
    <dbReference type="NCBI Taxonomy" id="570835"/>
    <lineage>
        <taxon>Bacteria</taxon>
        <taxon>Pseudomonadati</taxon>
        <taxon>Acidobacteriota</taxon>
        <taxon>Terriglobia</taxon>
        <taxon>Terriglobales</taxon>
        <taxon>Acidobacteriaceae</taxon>
        <taxon>Edaphobacter</taxon>
    </lineage>
</organism>
<evidence type="ECO:0000256" key="2">
    <source>
        <dbReference type="ARBA" id="ARBA00005466"/>
    </source>
</evidence>
<reference evidence="7 8" key="1">
    <citation type="submission" date="2018-12" db="EMBL/GenBank/DDBJ databases">
        <title>Sequencing of bacterial isolates from soil warming experiment in Harvard Forest, Massachusetts, USA.</title>
        <authorList>
            <person name="Deangelis K."/>
        </authorList>
    </citation>
    <scope>NUCLEOTIDE SEQUENCE [LARGE SCALE GENOMIC DNA]</scope>
    <source>
        <strain evidence="7 8">EB153</strain>
    </source>
</reference>
<dbReference type="Proteomes" id="UP000269669">
    <property type="component" value="Unassembled WGS sequence"/>
</dbReference>
<accession>A0A3R9PPS4</accession>
<dbReference type="AlphaFoldDB" id="A0A3R9PPS4"/>
<comment type="similarity">
    <text evidence="2">Belongs to the oxygen-dependent FAD-linked oxidoreductase family.</text>
</comment>
<dbReference type="PANTHER" id="PTHR42973:SF39">
    <property type="entry name" value="FAD-BINDING PCMH-TYPE DOMAIN-CONTAINING PROTEIN"/>
    <property type="match status" value="1"/>
</dbReference>
<dbReference type="SUPFAM" id="SSF56176">
    <property type="entry name" value="FAD-binding/transporter-associated domain-like"/>
    <property type="match status" value="1"/>
</dbReference>
<dbReference type="InterPro" id="IPR016166">
    <property type="entry name" value="FAD-bd_PCMH"/>
</dbReference>
<keyword evidence="4" id="KW-0274">FAD</keyword>
<evidence type="ECO:0000256" key="3">
    <source>
        <dbReference type="ARBA" id="ARBA00022630"/>
    </source>
</evidence>
<dbReference type="Gene3D" id="3.30.465.10">
    <property type="match status" value="1"/>
</dbReference>
<dbReference type="InterPro" id="IPR012951">
    <property type="entry name" value="BBE"/>
</dbReference>
<dbReference type="OrthoDB" id="545125at2"/>
<feature type="domain" description="FAD-binding PCMH-type" evidence="6">
    <location>
        <begin position="33"/>
        <end position="203"/>
    </location>
</feature>
<dbReference type="EMBL" id="RSDW01000001">
    <property type="protein sequence ID" value="RSL15142.1"/>
    <property type="molecule type" value="Genomic_DNA"/>
</dbReference>
<proteinExistence type="inferred from homology"/>
<keyword evidence="5" id="KW-0560">Oxidoreductase</keyword>
<keyword evidence="3" id="KW-0285">Flavoprotein</keyword>
<evidence type="ECO:0000256" key="5">
    <source>
        <dbReference type="ARBA" id="ARBA00023002"/>
    </source>
</evidence>
<dbReference type="RefSeq" id="WP_125483918.1">
    <property type="nucleotide sequence ID" value="NZ_RSDW01000001.1"/>
</dbReference>
<evidence type="ECO:0000256" key="1">
    <source>
        <dbReference type="ARBA" id="ARBA00001974"/>
    </source>
</evidence>
<dbReference type="GO" id="GO:0016491">
    <property type="term" value="F:oxidoreductase activity"/>
    <property type="evidence" value="ECO:0007669"/>
    <property type="project" value="UniProtKB-KW"/>
</dbReference>